<keyword evidence="3" id="KW-1185">Reference proteome</keyword>
<evidence type="ECO:0000313" key="3">
    <source>
        <dbReference type="Proteomes" id="UP000244005"/>
    </source>
</evidence>
<gene>
    <name evidence="2" type="ORF">MARPO_0132s0033</name>
</gene>
<dbReference type="EMBL" id="KZ772804">
    <property type="protein sequence ID" value="PTQ29960.1"/>
    <property type="molecule type" value="Genomic_DNA"/>
</dbReference>
<feature type="transmembrane region" description="Helical" evidence="1">
    <location>
        <begin position="228"/>
        <end position="250"/>
    </location>
</feature>
<protein>
    <submittedName>
        <fullName evidence="2">Uncharacterized protein</fullName>
    </submittedName>
</protein>
<dbReference type="Gramene" id="Mp4g09900.1">
    <property type="protein sequence ID" value="Mp4g09900.1.cds"/>
    <property type="gene ID" value="Mp4g09900"/>
</dbReference>
<evidence type="ECO:0000313" key="2">
    <source>
        <dbReference type="EMBL" id="PTQ29960.1"/>
    </source>
</evidence>
<dbReference type="Proteomes" id="UP000244005">
    <property type="component" value="Unassembled WGS sequence"/>
</dbReference>
<sequence>MYNMPVGSSTTPLKANEDGNLFCIVGQSSPCALLADFISLVFEAHWTTAVISRFMEVEELASTDAPSAEPQRAVEAEIVEEEIEELLHGVNCDCHPFDAVALSEYMLKHAKKAFMSTQRRDFILRFVEDYQRSSPQPQREEYSSDAEFQGALRAWYCIFLLASDEALRNWERRMLAQFQHPRKRFLQSVIDVFKAINDFLNLQLEKLKEEGWILLVHAASDFKDFIQIQLPICVFFMMVAICAFAFSNFLDTQTKKYLTE</sequence>
<dbReference type="AlphaFoldDB" id="A0A2R6W7Y2"/>
<keyword evidence="1" id="KW-0472">Membrane</keyword>
<proteinExistence type="predicted"/>
<name>A0A2R6W7Y2_MARPO</name>
<accession>A0A2R6W7Y2</accession>
<organism evidence="2 3">
    <name type="scientific">Marchantia polymorpha</name>
    <name type="common">Common liverwort</name>
    <name type="synonym">Marchantia aquatica</name>
    <dbReference type="NCBI Taxonomy" id="3197"/>
    <lineage>
        <taxon>Eukaryota</taxon>
        <taxon>Viridiplantae</taxon>
        <taxon>Streptophyta</taxon>
        <taxon>Embryophyta</taxon>
        <taxon>Marchantiophyta</taxon>
        <taxon>Marchantiopsida</taxon>
        <taxon>Marchantiidae</taxon>
        <taxon>Marchantiales</taxon>
        <taxon>Marchantiaceae</taxon>
        <taxon>Marchantia</taxon>
    </lineage>
</organism>
<reference evidence="3" key="1">
    <citation type="journal article" date="2017" name="Cell">
        <title>Insights into land plant evolution garnered from the Marchantia polymorpha genome.</title>
        <authorList>
            <person name="Bowman J.L."/>
            <person name="Kohchi T."/>
            <person name="Yamato K.T."/>
            <person name="Jenkins J."/>
            <person name="Shu S."/>
            <person name="Ishizaki K."/>
            <person name="Yamaoka S."/>
            <person name="Nishihama R."/>
            <person name="Nakamura Y."/>
            <person name="Berger F."/>
            <person name="Adam C."/>
            <person name="Aki S.S."/>
            <person name="Althoff F."/>
            <person name="Araki T."/>
            <person name="Arteaga-Vazquez M.A."/>
            <person name="Balasubrmanian S."/>
            <person name="Barry K."/>
            <person name="Bauer D."/>
            <person name="Boehm C.R."/>
            <person name="Briginshaw L."/>
            <person name="Caballero-Perez J."/>
            <person name="Catarino B."/>
            <person name="Chen F."/>
            <person name="Chiyoda S."/>
            <person name="Chovatia M."/>
            <person name="Davies K.M."/>
            <person name="Delmans M."/>
            <person name="Demura T."/>
            <person name="Dierschke T."/>
            <person name="Dolan L."/>
            <person name="Dorantes-Acosta A.E."/>
            <person name="Eklund D.M."/>
            <person name="Florent S.N."/>
            <person name="Flores-Sandoval E."/>
            <person name="Fujiyama A."/>
            <person name="Fukuzawa H."/>
            <person name="Galik B."/>
            <person name="Grimanelli D."/>
            <person name="Grimwood J."/>
            <person name="Grossniklaus U."/>
            <person name="Hamada T."/>
            <person name="Haseloff J."/>
            <person name="Hetherington A.J."/>
            <person name="Higo A."/>
            <person name="Hirakawa Y."/>
            <person name="Hundley H.N."/>
            <person name="Ikeda Y."/>
            <person name="Inoue K."/>
            <person name="Inoue S.I."/>
            <person name="Ishida S."/>
            <person name="Jia Q."/>
            <person name="Kakita M."/>
            <person name="Kanazawa T."/>
            <person name="Kawai Y."/>
            <person name="Kawashima T."/>
            <person name="Kennedy M."/>
            <person name="Kinose K."/>
            <person name="Kinoshita T."/>
            <person name="Kohara Y."/>
            <person name="Koide E."/>
            <person name="Komatsu K."/>
            <person name="Kopischke S."/>
            <person name="Kubo M."/>
            <person name="Kyozuka J."/>
            <person name="Lagercrantz U."/>
            <person name="Lin S.S."/>
            <person name="Lindquist E."/>
            <person name="Lipzen A.M."/>
            <person name="Lu C.W."/>
            <person name="De Luna E."/>
            <person name="Martienssen R.A."/>
            <person name="Minamino N."/>
            <person name="Mizutani M."/>
            <person name="Mizutani M."/>
            <person name="Mochizuki N."/>
            <person name="Monte I."/>
            <person name="Mosher R."/>
            <person name="Nagasaki H."/>
            <person name="Nakagami H."/>
            <person name="Naramoto S."/>
            <person name="Nishitani K."/>
            <person name="Ohtani M."/>
            <person name="Okamoto T."/>
            <person name="Okumura M."/>
            <person name="Phillips J."/>
            <person name="Pollak B."/>
            <person name="Reinders A."/>
            <person name="Rovekamp M."/>
            <person name="Sano R."/>
            <person name="Sawa S."/>
            <person name="Schmid M.W."/>
            <person name="Shirakawa M."/>
            <person name="Solano R."/>
            <person name="Spunde A."/>
            <person name="Suetsugu N."/>
            <person name="Sugano S."/>
            <person name="Sugiyama A."/>
            <person name="Sun R."/>
            <person name="Suzuki Y."/>
            <person name="Takenaka M."/>
            <person name="Takezawa D."/>
            <person name="Tomogane H."/>
            <person name="Tsuzuki M."/>
            <person name="Ueda T."/>
            <person name="Umeda M."/>
            <person name="Ward J.M."/>
            <person name="Watanabe Y."/>
            <person name="Yazaki K."/>
            <person name="Yokoyama R."/>
            <person name="Yoshitake Y."/>
            <person name="Yotsui I."/>
            <person name="Zachgo S."/>
            <person name="Schmutz J."/>
        </authorList>
    </citation>
    <scope>NUCLEOTIDE SEQUENCE [LARGE SCALE GENOMIC DNA]</scope>
    <source>
        <strain evidence="3">Tak-1</strain>
    </source>
</reference>
<keyword evidence="1" id="KW-0812">Transmembrane</keyword>
<keyword evidence="1" id="KW-1133">Transmembrane helix</keyword>
<evidence type="ECO:0000256" key="1">
    <source>
        <dbReference type="SAM" id="Phobius"/>
    </source>
</evidence>